<dbReference type="Proteomes" id="UP000009287">
    <property type="component" value="Chromosome"/>
</dbReference>
<gene>
    <name evidence="1" type="ordered locus">CTO_0976</name>
</gene>
<proteinExistence type="predicted"/>
<accession>G4NNI6</accession>
<dbReference type="EMBL" id="CP002401">
    <property type="protein sequence ID" value="AEP35299.1"/>
    <property type="molecule type" value="Genomic_DNA"/>
</dbReference>
<sequence length="39" mass="4748">MLYRQKMIAAVFMDDLLRDDVWKGRRKEFSSQILLSWSL</sequence>
<dbReference type="AlphaFoldDB" id="G4NNI6"/>
<protein>
    <submittedName>
        <fullName evidence="1">Uncharacterized protein</fullName>
    </submittedName>
</protein>
<evidence type="ECO:0000313" key="2">
    <source>
        <dbReference type="Proteomes" id="UP000009287"/>
    </source>
</evidence>
<reference evidence="1 2" key="1">
    <citation type="journal article" date="2011" name="J. Exp. Med.">
        <title>A live-attenuated chlamydial vaccine protects against trachoma in nonhuman primates.</title>
        <authorList>
            <person name="Kari L."/>
            <person name="Whitmire W.M."/>
            <person name="Olivares-Zavaleta N."/>
            <person name="Goheen M.M."/>
            <person name="Taylor L.D."/>
            <person name="Carlson J.H."/>
            <person name="Sturdevant G.L."/>
            <person name="Lu C."/>
            <person name="Bakios L.E."/>
            <person name="Randall L.B."/>
            <person name="Parnell M.J."/>
            <person name="Zhong G."/>
            <person name="Caldwell H.D."/>
        </authorList>
    </citation>
    <scope>NUCLEOTIDE SEQUENCE [LARGE SCALE GENOMIC DNA]</scope>
    <source>
        <strain evidence="1 2">A2497</strain>
    </source>
</reference>
<evidence type="ECO:0000313" key="1">
    <source>
        <dbReference type="EMBL" id="AEP35299.1"/>
    </source>
</evidence>
<organism evidence="1 2">
    <name type="scientific">Chlamydia trachomatis serovar A (strain A2497)</name>
    <dbReference type="NCBI Taxonomy" id="580047"/>
    <lineage>
        <taxon>Bacteria</taxon>
        <taxon>Pseudomonadati</taxon>
        <taxon>Chlamydiota</taxon>
        <taxon>Chlamydiia</taxon>
        <taxon>Chlamydiales</taxon>
        <taxon>Chlamydiaceae</taxon>
        <taxon>Chlamydia/Chlamydophila group</taxon>
        <taxon>Chlamydia</taxon>
    </lineage>
</organism>
<dbReference type="KEGG" id="cra:CTO_0976"/>
<name>G4NNI6_CHLT4</name>